<dbReference type="PANTHER" id="PTHR13255:SF0">
    <property type="entry name" value="ATAXIN-10"/>
    <property type="match status" value="1"/>
</dbReference>
<protein>
    <submittedName>
        <fullName evidence="1">Ataxin 10</fullName>
    </submittedName>
</protein>
<dbReference type="Proteomes" id="UP000694421">
    <property type="component" value="Unplaced"/>
</dbReference>
<proteinExistence type="predicted"/>
<dbReference type="SUPFAM" id="SSF48371">
    <property type="entry name" value="ARM repeat"/>
    <property type="match status" value="1"/>
</dbReference>
<evidence type="ECO:0000313" key="1">
    <source>
        <dbReference type="Ensembl" id="ENSSMRP00000010421.1"/>
    </source>
</evidence>
<dbReference type="PANTHER" id="PTHR13255">
    <property type="entry name" value="ATAXIN-10"/>
    <property type="match status" value="1"/>
</dbReference>
<dbReference type="AlphaFoldDB" id="A0A8D0BN71"/>
<dbReference type="Gene3D" id="1.25.10.10">
    <property type="entry name" value="Leucine-rich Repeat Variant"/>
    <property type="match status" value="1"/>
</dbReference>
<accession>A0A8D0BN71</accession>
<reference evidence="1" key="1">
    <citation type="submission" date="2025-08" db="UniProtKB">
        <authorList>
            <consortium name="Ensembl"/>
        </authorList>
    </citation>
    <scope>IDENTIFICATION</scope>
</reference>
<evidence type="ECO:0000313" key="2">
    <source>
        <dbReference type="Proteomes" id="UP000694421"/>
    </source>
</evidence>
<organism evidence="1 2">
    <name type="scientific">Salvator merianae</name>
    <name type="common">Argentine black and white tegu</name>
    <name type="synonym">Tupinambis merianae</name>
    <dbReference type="NCBI Taxonomy" id="96440"/>
    <lineage>
        <taxon>Eukaryota</taxon>
        <taxon>Metazoa</taxon>
        <taxon>Chordata</taxon>
        <taxon>Craniata</taxon>
        <taxon>Vertebrata</taxon>
        <taxon>Euteleostomi</taxon>
        <taxon>Lepidosauria</taxon>
        <taxon>Squamata</taxon>
        <taxon>Bifurcata</taxon>
        <taxon>Unidentata</taxon>
        <taxon>Episquamata</taxon>
        <taxon>Laterata</taxon>
        <taxon>Teiioidea</taxon>
        <taxon>Teiidae</taxon>
        <taxon>Salvator</taxon>
    </lineage>
</organism>
<dbReference type="InterPro" id="IPR016024">
    <property type="entry name" value="ARM-type_fold"/>
</dbReference>
<dbReference type="GO" id="GO:0031175">
    <property type="term" value="P:neuron projection development"/>
    <property type="evidence" value="ECO:0007669"/>
    <property type="project" value="TreeGrafter"/>
</dbReference>
<dbReference type="GeneTree" id="ENSGT00390000010377"/>
<name>A0A8D0BN71_SALMN</name>
<dbReference type="Ensembl" id="ENSSMRT00000012149.1">
    <property type="protein sequence ID" value="ENSSMRP00000010421.1"/>
    <property type="gene ID" value="ENSSMRG00000008272.1"/>
</dbReference>
<sequence>MASPETPLLLVEQELRALTDQLRGLEGRLTALSCCTATVKQMTDLFREQMYRQMATESQFQNLLEVLRALLHEIDVLSKDTGTLEYLDSCMLLLSECFRCLRNASVQCPRNQNMMRNLGLIDTSILLINIFEKLKTDLESLLTALRCSLQFLGNIATGNIDSQNMIWKLAFPSVFLNCLNHPDEKVVTYCCMVLFTCLNPDKMTELLEENNLDTALAVLQASRKYPNSEWAFLIVTNHLLKCPELVKAMYAKLSNQERTMFLELIQSEIGENNLVIHSEVASFFANRFKEKCQGVLNLTSAANDYDEEVLVTIQLLDVLCEATSTPEQLKCLQSCPDLLEAAIQILKLVHIAGKQATNIFTVTHSVTGQEQASHPALGFKSHLIRLIGNLCYQNKTNQDKITASGNVQRWRRHSKIQCFEYMKLQRANGKIPPISRDGTNLGFPGSKADYLSIRFMS</sequence>
<dbReference type="InterPro" id="IPR051374">
    <property type="entry name" value="Ataxin-10/CTR86_families"/>
</dbReference>
<keyword evidence="2" id="KW-1185">Reference proteome</keyword>
<dbReference type="GO" id="GO:0005829">
    <property type="term" value="C:cytosol"/>
    <property type="evidence" value="ECO:0007669"/>
    <property type="project" value="TreeGrafter"/>
</dbReference>
<reference evidence="1" key="2">
    <citation type="submission" date="2025-09" db="UniProtKB">
        <authorList>
            <consortium name="Ensembl"/>
        </authorList>
    </citation>
    <scope>IDENTIFICATION</scope>
</reference>
<dbReference type="InterPro" id="IPR011989">
    <property type="entry name" value="ARM-like"/>
</dbReference>